<name>A0A9W9DHX4_9AGAR</name>
<comment type="caution">
    <text evidence="1">The sequence shown here is derived from an EMBL/GenBank/DDBJ whole genome shotgun (WGS) entry which is preliminary data.</text>
</comment>
<dbReference type="Proteomes" id="UP001150266">
    <property type="component" value="Unassembled WGS sequence"/>
</dbReference>
<evidence type="ECO:0000313" key="2">
    <source>
        <dbReference type="Proteomes" id="UP001150266"/>
    </source>
</evidence>
<reference evidence="1" key="1">
    <citation type="submission" date="2022-08" db="EMBL/GenBank/DDBJ databases">
        <title>A Global Phylogenomic Analysis of the Shiitake Genus Lentinula.</title>
        <authorList>
            <consortium name="DOE Joint Genome Institute"/>
            <person name="Sierra-Patev S."/>
            <person name="Min B."/>
            <person name="Naranjo-Ortiz M."/>
            <person name="Looney B."/>
            <person name="Konkel Z."/>
            <person name="Slot J.C."/>
            <person name="Sakamoto Y."/>
            <person name="Steenwyk J.L."/>
            <person name="Rokas A."/>
            <person name="Carro J."/>
            <person name="Camarero S."/>
            <person name="Ferreira P."/>
            <person name="Molpeceres G."/>
            <person name="Ruiz-Duenas F.J."/>
            <person name="Serrano A."/>
            <person name="Henrissat B."/>
            <person name="Drula E."/>
            <person name="Hughes K.W."/>
            <person name="Mata J.L."/>
            <person name="Ishikawa N.K."/>
            <person name="Vargas-Isla R."/>
            <person name="Ushijima S."/>
            <person name="Smith C.A."/>
            <person name="Ahrendt S."/>
            <person name="Andreopoulos W."/>
            <person name="He G."/>
            <person name="Labutti K."/>
            <person name="Lipzen A."/>
            <person name="Ng V."/>
            <person name="Riley R."/>
            <person name="Sandor L."/>
            <person name="Barry K."/>
            <person name="Martinez A.T."/>
            <person name="Xiao Y."/>
            <person name="Gibbons J.G."/>
            <person name="Terashima K."/>
            <person name="Grigoriev I.V."/>
            <person name="Hibbett D.S."/>
        </authorList>
    </citation>
    <scope>NUCLEOTIDE SEQUENCE</scope>
    <source>
        <strain evidence="1">JLM2183</strain>
    </source>
</reference>
<sequence>MGTLQPQGFLVYLYEDSTSDLSFFEFIGMSNGNVDCGESDGHAVGLEPEEQDIVESEGRNGSHPSALSGGGNFVMTNTIIQPGAMSAYIEEQTNAEVEVYYLIEVILATTSGGISGDTDLQALPGSDEGSEIATPSVLNGASNVTIKGKIVGDGDFSVVGGDMIIGYDESTTNVPTLQHPLHGVKVATIEVEVVGKAAFSATAGNMRIKSSE</sequence>
<organism evidence="1 2">
    <name type="scientific">Lentinula aciculospora</name>
    <dbReference type="NCBI Taxonomy" id="153920"/>
    <lineage>
        <taxon>Eukaryota</taxon>
        <taxon>Fungi</taxon>
        <taxon>Dikarya</taxon>
        <taxon>Basidiomycota</taxon>
        <taxon>Agaricomycotina</taxon>
        <taxon>Agaricomycetes</taxon>
        <taxon>Agaricomycetidae</taxon>
        <taxon>Agaricales</taxon>
        <taxon>Marasmiineae</taxon>
        <taxon>Omphalotaceae</taxon>
        <taxon>Lentinula</taxon>
    </lineage>
</organism>
<keyword evidence="2" id="KW-1185">Reference proteome</keyword>
<protein>
    <submittedName>
        <fullName evidence="1">Uncharacterized protein</fullName>
    </submittedName>
</protein>
<accession>A0A9W9DHX4</accession>
<proteinExistence type="predicted"/>
<dbReference type="EMBL" id="JAOTPV010000022">
    <property type="protein sequence ID" value="KAJ4471482.1"/>
    <property type="molecule type" value="Genomic_DNA"/>
</dbReference>
<gene>
    <name evidence="1" type="ORF">J3R30DRAFT_3407847</name>
</gene>
<evidence type="ECO:0000313" key="1">
    <source>
        <dbReference type="EMBL" id="KAJ4471482.1"/>
    </source>
</evidence>
<dbReference type="AlphaFoldDB" id="A0A9W9DHX4"/>